<evidence type="ECO:0000256" key="1">
    <source>
        <dbReference type="SAM" id="MobiDB-lite"/>
    </source>
</evidence>
<feature type="region of interest" description="Disordered" evidence="1">
    <location>
        <begin position="1"/>
        <end position="26"/>
    </location>
</feature>
<proteinExistence type="predicted"/>
<feature type="compositionally biased region" description="Polar residues" evidence="1">
    <location>
        <begin position="305"/>
        <end position="320"/>
    </location>
</feature>
<feature type="compositionally biased region" description="Basic residues" evidence="1">
    <location>
        <begin position="354"/>
        <end position="367"/>
    </location>
</feature>
<dbReference type="EMBL" id="CVQI01025557">
    <property type="protein sequence ID" value="CRK33267.1"/>
    <property type="molecule type" value="Genomic_DNA"/>
</dbReference>
<sequence length="788" mass="86368">MPPRFSPGRSPQSSRNALSSSLPKTAQGNLSAEASEACPRIPLDASVCMSPCPGCTVAEQLQSPESPLTIKCNLPNCLSLRITPSSGSILADQLGMFVAPWSNRLKQGYFSSPNGNGWSIRVSLTSPRGPEVEAQKQGLEGSMSLSQSVHQVVRPLPALPIGSSRLSSNSLYSFDNYTEPSVKGNSHDAKICSSQGDFDPLYTRSAPKRLSERRHLRITPPQSISPLKLAIEPAHHHLAVIRDNDAAAEPTGTLKEAVVESQEEAKVDDWSETVQQLIKETDEAFQAVGAALAQVQLTPQAFISSTEPDVSSSPPLSSAPGTPWRTPARLALKRQPSKCMAPPVVPARRASVSKPKRTKSKKSKTARKPALSSERTPRWAFGESVTDMFKAPFFRKIEANEMLAPDRLQVARLSRDYQLRQTRSSETLFTEDSETPVEPFHLQDLPSRIGAAGVQTSVAPSGAVSQPIPSEMPVRRDFSVARRTSRTCAKMDAKAENQMMFKTLTFPHPPAKNTHRHSSRTAQQSRPLSTIPELLVTVPTPEKGDKMPAADVRVFHRGRTFAPVHDEDFVFFTSTPCTLTVPGFRHGRIRFPKAEVVKGRKIAADDTLDWTAFQMAILGGAGDFFSDPSDFAPRTEADEIDELTDWFADFGFENHGLLISSRRHSEKTLSMTTAETISPTASTFTDSTDADLPIPVAPEYPTGFWNAGHVDASKFLQDQGHCNIKRWTMDGPQKRYKKDSQGSIDSLRQSPELDVVYLGGVYGEGDAVPMGFNLVHDLGEFLRWEAEN</sequence>
<gene>
    <name evidence="2" type="ORF">BN1723_003945</name>
</gene>
<feature type="non-terminal residue" evidence="2">
    <location>
        <position position="788"/>
    </location>
</feature>
<organism evidence="2 3">
    <name type="scientific">Verticillium longisporum</name>
    <name type="common">Verticillium dahliae var. longisporum</name>
    <dbReference type="NCBI Taxonomy" id="100787"/>
    <lineage>
        <taxon>Eukaryota</taxon>
        <taxon>Fungi</taxon>
        <taxon>Dikarya</taxon>
        <taxon>Ascomycota</taxon>
        <taxon>Pezizomycotina</taxon>
        <taxon>Sordariomycetes</taxon>
        <taxon>Hypocreomycetidae</taxon>
        <taxon>Glomerellales</taxon>
        <taxon>Plectosphaerellaceae</taxon>
        <taxon>Verticillium</taxon>
    </lineage>
</organism>
<feature type="compositionally biased region" description="Polar residues" evidence="1">
    <location>
        <begin position="9"/>
        <end position="26"/>
    </location>
</feature>
<feature type="region of interest" description="Disordered" evidence="1">
    <location>
        <begin position="305"/>
        <end position="376"/>
    </location>
</feature>
<reference evidence="3" key="1">
    <citation type="submission" date="2015-05" db="EMBL/GenBank/DDBJ databases">
        <authorList>
            <person name="Fogelqvist Johan"/>
        </authorList>
    </citation>
    <scope>NUCLEOTIDE SEQUENCE [LARGE SCALE GENOMIC DNA]</scope>
</reference>
<protein>
    <submittedName>
        <fullName evidence="2">Uncharacterized protein</fullName>
    </submittedName>
</protein>
<dbReference type="AlphaFoldDB" id="A0A0G4MGC2"/>
<name>A0A0G4MGC2_VERLO</name>
<accession>A0A0G4MGC2</accession>
<evidence type="ECO:0000313" key="2">
    <source>
        <dbReference type="EMBL" id="CRK33267.1"/>
    </source>
</evidence>
<dbReference type="Proteomes" id="UP000045706">
    <property type="component" value="Unassembled WGS sequence"/>
</dbReference>
<evidence type="ECO:0000313" key="3">
    <source>
        <dbReference type="Proteomes" id="UP000045706"/>
    </source>
</evidence>